<dbReference type="PANTHER" id="PTHR43248:SF25">
    <property type="entry name" value="AB HYDROLASE-1 DOMAIN-CONTAINING PROTEIN-RELATED"/>
    <property type="match status" value="1"/>
</dbReference>
<reference evidence="6" key="4">
    <citation type="journal article" date="2015" name="G3 (Bethesda)">
        <title>Genome sequences of three phytopathogenic species of the Magnaporthaceae family of fungi.</title>
        <authorList>
            <person name="Okagaki L.H."/>
            <person name="Nunes C.C."/>
            <person name="Sailsbery J."/>
            <person name="Clay B."/>
            <person name="Brown D."/>
            <person name="John T."/>
            <person name="Oh Y."/>
            <person name="Young N."/>
            <person name="Fitzgerald M."/>
            <person name="Haas B.J."/>
            <person name="Zeng Q."/>
            <person name="Young S."/>
            <person name="Adiconis X."/>
            <person name="Fan L."/>
            <person name="Levin J.Z."/>
            <person name="Mitchell T.K."/>
            <person name="Okubara P.A."/>
            <person name="Farman M.L."/>
            <person name="Kohn L.M."/>
            <person name="Birren B."/>
            <person name="Ma L.-J."/>
            <person name="Dean R.A."/>
        </authorList>
    </citation>
    <scope>NUCLEOTIDE SEQUENCE</scope>
    <source>
        <strain evidence="6">R3-111a-1</strain>
    </source>
</reference>
<feature type="region of interest" description="Disordered" evidence="3">
    <location>
        <begin position="627"/>
        <end position="646"/>
    </location>
</feature>
<feature type="compositionally biased region" description="Basic and acidic residues" evidence="3">
    <location>
        <begin position="265"/>
        <end position="275"/>
    </location>
</feature>
<reference evidence="5" key="3">
    <citation type="submission" date="2010-09" db="EMBL/GenBank/DDBJ databases">
        <title>Annotation of Gaeumannomyces graminis var. tritici R3-111a-1.</title>
        <authorList>
            <consortium name="The Broad Institute Genome Sequencing Platform"/>
            <person name="Ma L.-J."/>
            <person name="Dead R."/>
            <person name="Young S.K."/>
            <person name="Zeng Q."/>
            <person name="Gargeya S."/>
            <person name="Fitzgerald M."/>
            <person name="Haas B."/>
            <person name="Abouelleil A."/>
            <person name="Alvarado L."/>
            <person name="Arachchi H.M."/>
            <person name="Berlin A."/>
            <person name="Brown A."/>
            <person name="Chapman S.B."/>
            <person name="Chen Z."/>
            <person name="Dunbar C."/>
            <person name="Freedman E."/>
            <person name="Gearin G."/>
            <person name="Gellesch M."/>
            <person name="Goldberg J."/>
            <person name="Griggs A."/>
            <person name="Gujja S."/>
            <person name="Heiman D."/>
            <person name="Howarth C."/>
            <person name="Larson L."/>
            <person name="Lui A."/>
            <person name="MacDonald P.J.P."/>
            <person name="Mehta T."/>
            <person name="Montmayeur A."/>
            <person name="Murphy C."/>
            <person name="Neiman D."/>
            <person name="Pearson M."/>
            <person name="Priest M."/>
            <person name="Roberts A."/>
            <person name="Saif S."/>
            <person name="Shea T."/>
            <person name="Shenoy N."/>
            <person name="Sisk P."/>
            <person name="Stolte C."/>
            <person name="Sykes S."/>
            <person name="Yandava C."/>
            <person name="Wortman J."/>
            <person name="Nusbaum C."/>
            <person name="Birren B."/>
        </authorList>
    </citation>
    <scope>NUCLEOTIDE SEQUENCE</scope>
    <source>
        <strain evidence="5">R3-111a-1</strain>
    </source>
</reference>
<dbReference type="AlphaFoldDB" id="J3NWR1"/>
<comment type="similarity">
    <text evidence="1">Belongs to the peptidase S33 family.</text>
</comment>
<dbReference type="EnsemblFungi" id="EJT75793">
    <property type="protein sequence ID" value="EJT75793"/>
    <property type="gene ID" value="GGTG_05723"/>
</dbReference>
<evidence type="ECO:0000256" key="1">
    <source>
        <dbReference type="ARBA" id="ARBA00010088"/>
    </source>
</evidence>
<name>J3NWR1_GAET3</name>
<feature type="region of interest" description="Disordered" evidence="3">
    <location>
        <begin position="601"/>
        <end position="620"/>
    </location>
</feature>
<proteinExistence type="inferred from homology"/>
<evidence type="ECO:0000313" key="5">
    <source>
        <dbReference type="EMBL" id="EJT75793.1"/>
    </source>
</evidence>
<dbReference type="GeneID" id="20346181"/>
<dbReference type="VEuPathDB" id="FungiDB:GGTG_05723"/>
<dbReference type="eggNOG" id="ENOG502RY03">
    <property type="taxonomic scope" value="Eukaryota"/>
</dbReference>
<evidence type="ECO:0000313" key="6">
    <source>
        <dbReference type="EnsemblFungi" id="EJT75793"/>
    </source>
</evidence>
<evidence type="ECO:0000313" key="7">
    <source>
        <dbReference type="Proteomes" id="UP000006039"/>
    </source>
</evidence>
<reference evidence="5" key="2">
    <citation type="submission" date="2010-07" db="EMBL/GenBank/DDBJ databases">
        <authorList>
            <consortium name="The Broad Institute Genome Sequencing Platform"/>
            <consortium name="Broad Institute Genome Sequencing Center for Infectious Disease"/>
            <person name="Ma L.-J."/>
            <person name="Dead R."/>
            <person name="Young S."/>
            <person name="Zeng Q."/>
            <person name="Koehrsen M."/>
            <person name="Alvarado L."/>
            <person name="Berlin A."/>
            <person name="Chapman S.B."/>
            <person name="Chen Z."/>
            <person name="Freedman E."/>
            <person name="Gellesch M."/>
            <person name="Goldberg J."/>
            <person name="Griggs A."/>
            <person name="Gujja S."/>
            <person name="Heilman E.R."/>
            <person name="Heiman D."/>
            <person name="Hepburn T."/>
            <person name="Howarth C."/>
            <person name="Jen D."/>
            <person name="Larson L."/>
            <person name="Mehta T."/>
            <person name="Neiman D."/>
            <person name="Pearson M."/>
            <person name="Roberts A."/>
            <person name="Saif S."/>
            <person name="Shea T."/>
            <person name="Shenoy N."/>
            <person name="Sisk P."/>
            <person name="Stolte C."/>
            <person name="Sykes S."/>
            <person name="Walk T."/>
            <person name="White J."/>
            <person name="Yandava C."/>
            <person name="Haas B."/>
            <person name="Nusbaum C."/>
            <person name="Birren B."/>
        </authorList>
    </citation>
    <scope>NUCLEOTIDE SEQUENCE</scope>
    <source>
        <strain evidence="5">R3-111a-1</strain>
    </source>
</reference>
<dbReference type="InterPro" id="IPR029058">
    <property type="entry name" value="AB_hydrolase_fold"/>
</dbReference>
<evidence type="ECO:0000256" key="3">
    <source>
        <dbReference type="SAM" id="MobiDB-lite"/>
    </source>
</evidence>
<dbReference type="STRING" id="644352.J3NWR1"/>
<dbReference type="Pfam" id="PF08386">
    <property type="entry name" value="Abhydrolase_4"/>
    <property type="match status" value="1"/>
</dbReference>
<feature type="region of interest" description="Disordered" evidence="3">
    <location>
        <begin position="249"/>
        <end position="279"/>
    </location>
</feature>
<dbReference type="HOGENOM" id="CLU_013364_5_2_1"/>
<gene>
    <name evidence="6" type="primary">20346181</name>
    <name evidence="5" type="ORF">GGTG_05723</name>
</gene>
<feature type="domain" description="Peptidase S33 tripeptidyl aminopeptidase-like C-terminal" evidence="4">
    <location>
        <begin position="510"/>
        <end position="604"/>
    </location>
</feature>
<dbReference type="EMBL" id="GL385397">
    <property type="protein sequence ID" value="EJT75793.1"/>
    <property type="molecule type" value="Genomic_DNA"/>
</dbReference>
<keyword evidence="2" id="KW-0378">Hydrolase</keyword>
<keyword evidence="7" id="KW-1185">Reference proteome</keyword>
<dbReference type="OrthoDB" id="425534at2759"/>
<dbReference type="InterPro" id="IPR013595">
    <property type="entry name" value="Pept_S33_TAP-like_C"/>
</dbReference>
<reference evidence="6" key="5">
    <citation type="submission" date="2018-04" db="UniProtKB">
        <authorList>
            <consortium name="EnsemblFungi"/>
        </authorList>
    </citation>
    <scope>IDENTIFICATION</scope>
    <source>
        <strain evidence="6">R3-111a-1</strain>
    </source>
</reference>
<dbReference type="Gene3D" id="3.40.50.1820">
    <property type="entry name" value="alpha/beta hydrolase"/>
    <property type="match status" value="1"/>
</dbReference>
<organism evidence="5">
    <name type="scientific">Gaeumannomyces tritici (strain R3-111a-1)</name>
    <name type="common">Wheat and barley take-all root rot fungus</name>
    <name type="synonym">Gaeumannomyces graminis var. tritici</name>
    <dbReference type="NCBI Taxonomy" id="644352"/>
    <lineage>
        <taxon>Eukaryota</taxon>
        <taxon>Fungi</taxon>
        <taxon>Dikarya</taxon>
        <taxon>Ascomycota</taxon>
        <taxon>Pezizomycotina</taxon>
        <taxon>Sordariomycetes</taxon>
        <taxon>Sordariomycetidae</taxon>
        <taxon>Magnaporthales</taxon>
        <taxon>Magnaporthaceae</taxon>
        <taxon>Gaeumannomyces</taxon>
    </lineage>
</organism>
<protein>
    <recommendedName>
        <fullName evidence="4">Peptidase S33 tripeptidyl aminopeptidase-like C-terminal domain-containing protein</fullName>
    </recommendedName>
</protein>
<dbReference type="PANTHER" id="PTHR43248">
    <property type="entry name" value="2-SUCCINYL-6-HYDROXY-2,4-CYCLOHEXADIENE-1-CARBOXYLATE SYNTHASE"/>
    <property type="match status" value="1"/>
</dbReference>
<evidence type="ECO:0000256" key="2">
    <source>
        <dbReference type="ARBA" id="ARBA00022801"/>
    </source>
</evidence>
<feature type="compositionally biased region" description="Polar residues" evidence="3">
    <location>
        <begin position="249"/>
        <end position="264"/>
    </location>
</feature>
<dbReference type="SUPFAM" id="SSF53474">
    <property type="entry name" value="alpha/beta-Hydrolases"/>
    <property type="match status" value="2"/>
</dbReference>
<reference evidence="7" key="1">
    <citation type="submission" date="2010-07" db="EMBL/GenBank/DDBJ databases">
        <title>The genome sequence of Gaeumannomyces graminis var. tritici strain R3-111a-1.</title>
        <authorList>
            <consortium name="The Broad Institute Genome Sequencing Platform"/>
            <person name="Ma L.-J."/>
            <person name="Dead R."/>
            <person name="Young S."/>
            <person name="Zeng Q."/>
            <person name="Koehrsen M."/>
            <person name="Alvarado L."/>
            <person name="Berlin A."/>
            <person name="Chapman S.B."/>
            <person name="Chen Z."/>
            <person name="Freedman E."/>
            <person name="Gellesch M."/>
            <person name="Goldberg J."/>
            <person name="Griggs A."/>
            <person name="Gujja S."/>
            <person name="Heilman E.R."/>
            <person name="Heiman D."/>
            <person name="Hepburn T."/>
            <person name="Howarth C."/>
            <person name="Jen D."/>
            <person name="Larson L."/>
            <person name="Mehta T."/>
            <person name="Neiman D."/>
            <person name="Pearson M."/>
            <person name="Roberts A."/>
            <person name="Saif S."/>
            <person name="Shea T."/>
            <person name="Shenoy N."/>
            <person name="Sisk P."/>
            <person name="Stolte C."/>
            <person name="Sykes S."/>
            <person name="Walk T."/>
            <person name="White J."/>
            <person name="Yandava C."/>
            <person name="Haas B."/>
            <person name="Nusbaum C."/>
            <person name="Birren B."/>
        </authorList>
    </citation>
    <scope>NUCLEOTIDE SEQUENCE [LARGE SCALE GENOMIC DNA]</scope>
    <source>
        <strain evidence="7">R3-111a-1</strain>
    </source>
</reference>
<sequence length="678" mass="72334">MLKVSTMDVASRHGWRRSLVAAALFALGARAGPAPDSLDPWPSITPSDKLEWHRCLSPLSGGVATQCARLTVPMDPERPSGVAKVQVALLLVPSARTRRGAKADRPPLLVNPGGPGGSGVATVLSAGEQLRSLMGGGEDQDVIGFDPRGVGATTPRADCWTPVGGDPFAAHARRVQWNAMGAAVGLINSSDTALRRQDARVRASNAMCREKDRRAGGADASILRYASTAFVARDMLSIVDAWDAWQETLPRSNGTQPSPPQNKTVDSKPKRRDADAGAAGLPPKGKLVYWGFSYGSYLGVTFAKMFPDRVGRVVIDGNVNPYQWGASLQSESLHDTDAGLSDLFKHCFEVGARCQFRRDGDAGPADIEAQFWALLDRLDRDPPVFAYPANSTSRPATPVVVTSDLVKSYMFNVLYNPILSAFEVDSMLSHLHDGNAEWTGDYFRVQEPPSLCDSSTRPAWGLPDDSLTAVSCGDKREPVNDTLADIQAKFERHAATSRFADVFMGLGVDMECNHWGIPSASRNRPGPWDPSQEGNATETAFPLLVLSNTYDPVTPLKSGLVMAAAFKGAGFVEQRSGGHASVSAASACTAQILRAYFVDGKTPPPPPPPAGRGEGGWTTCEVDELPFKGRTSTVEPRAAGGEDEMQHQVEAVREALAAASRVGAHKAGSPISQADDIP</sequence>
<dbReference type="RefSeq" id="XP_009221793.1">
    <property type="nucleotide sequence ID" value="XM_009223529.1"/>
</dbReference>
<evidence type="ECO:0000259" key="4">
    <source>
        <dbReference type="Pfam" id="PF08386"/>
    </source>
</evidence>
<dbReference type="InterPro" id="IPR051601">
    <property type="entry name" value="Serine_prot/Carboxylest_S33"/>
</dbReference>
<dbReference type="Proteomes" id="UP000006039">
    <property type="component" value="Unassembled WGS sequence"/>
</dbReference>
<dbReference type="GO" id="GO:0016787">
    <property type="term" value="F:hydrolase activity"/>
    <property type="evidence" value="ECO:0007669"/>
    <property type="project" value="UniProtKB-KW"/>
</dbReference>
<accession>J3NWR1</accession>